<name>A0AAV5U0X2_9BILA</name>
<feature type="non-terminal residue" evidence="2">
    <location>
        <position position="129"/>
    </location>
</feature>
<sequence length="129" mass="14873">MKGGESGSKDGGEGKKERRSLRQRFDISGEDAAIKRELEQALRLSLEVAAREEERRKEDDSEEEEEKGEERKKTPIKRKASPKGKKNPVAPAKKAKQEPVKKEEKKVEVKKEEKKEEAKEDKKEEKKEE</sequence>
<dbReference type="EMBL" id="BTSX01000005">
    <property type="protein sequence ID" value="GMT00213.1"/>
    <property type="molecule type" value="Genomic_DNA"/>
</dbReference>
<evidence type="ECO:0000256" key="1">
    <source>
        <dbReference type="SAM" id="MobiDB-lite"/>
    </source>
</evidence>
<feature type="compositionally biased region" description="Basic and acidic residues" evidence="1">
    <location>
        <begin position="49"/>
        <end position="59"/>
    </location>
</feature>
<dbReference type="AlphaFoldDB" id="A0AAV5U0X2"/>
<feature type="region of interest" description="Disordered" evidence="1">
    <location>
        <begin position="1"/>
        <end position="33"/>
    </location>
</feature>
<evidence type="ECO:0000313" key="2">
    <source>
        <dbReference type="EMBL" id="GMT00213.1"/>
    </source>
</evidence>
<keyword evidence="3" id="KW-1185">Reference proteome</keyword>
<feature type="region of interest" description="Disordered" evidence="1">
    <location>
        <begin position="47"/>
        <end position="129"/>
    </location>
</feature>
<feature type="compositionally biased region" description="Basic residues" evidence="1">
    <location>
        <begin position="74"/>
        <end position="86"/>
    </location>
</feature>
<accession>A0AAV5U0X2</accession>
<proteinExistence type="predicted"/>
<feature type="compositionally biased region" description="Basic and acidic residues" evidence="1">
    <location>
        <begin position="95"/>
        <end position="129"/>
    </location>
</feature>
<protein>
    <submittedName>
        <fullName evidence="2">Uncharacterized protein</fullName>
    </submittedName>
</protein>
<gene>
    <name evidence="2" type="ORF">PENTCL1PPCAC_22387</name>
</gene>
<dbReference type="Proteomes" id="UP001432027">
    <property type="component" value="Unassembled WGS sequence"/>
</dbReference>
<comment type="caution">
    <text evidence="2">The sequence shown here is derived from an EMBL/GenBank/DDBJ whole genome shotgun (WGS) entry which is preliminary data.</text>
</comment>
<organism evidence="2 3">
    <name type="scientific">Pristionchus entomophagus</name>
    <dbReference type="NCBI Taxonomy" id="358040"/>
    <lineage>
        <taxon>Eukaryota</taxon>
        <taxon>Metazoa</taxon>
        <taxon>Ecdysozoa</taxon>
        <taxon>Nematoda</taxon>
        <taxon>Chromadorea</taxon>
        <taxon>Rhabditida</taxon>
        <taxon>Rhabditina</taxon>
        <taxon>Diplogasteromorpha</taxon>
        <taxon>Diplogasteroidea</taxon>
        <taxon>Neodiplogasteridae</taxon>
        <taxon>Pristionchus</taxon>
    </lineage>
</organism>
<evidence type="ECO:0000313" key="3">
    <source>
        <dbReference type="Proteomes" id="UP001432027"/>
    </source>
</evidence>
<feature type="compositionally biased region" description="Basic and acidic residues" evidence="1">
    <location>
        <begin position="23"/>
        <end position="33"/>
    </location>
</feature>
<reference evidence="2" key="1">
    <citation type="submission" date="2023-10" db="EMBL/GenBank/DDBJ databases">
        <title>Genome assembly of Pristionchus species.</title>
        <authorList>
            <person name="Yoshida K."/>
            <person name="Sommer R.J."/>
        </authorList>
    </citation>
    <scope>NUCLEOTIDE SEQUENCE</scope>
    <source>
        <strain evidence="2">RS0144</strain>
    </source>
</reference>
<feature type="compositionally biased region" description="Basic and acidic residues" evidence="1">
    <location>
        <begin position="7"/>
        <end position="16"/>
    </location>
</feature>